<accession>A0AAV7WGD8</accession>
<proteinExistence type="predicted"/>
<organism evidence="2 3">
    <name type="scientific">Pleurodeles waltl</name>
    <name type="common">Iberian ribbed newt</name>
    <dbReference type="NCBI Taxonomy" id="8319"/>
    <lineage>
        <taxon>Eukaryota</taxon>
        <taxon>Metazoa</taxon>
        <taxon>Chordata</taxon>
        <taxon>Craniata</taxon>
        <taxon>Vertebrata</taxon>
        <taxon>Euteleostomi</taxon>
        <taxon>Amphibia</taxon>
        <taxon>Batrachia</taxon>
        <taxon>Caudata</taxon>
        <taxon>Salamandroidea</taxon>
        <taxon>Salamandridae</taxon>
        <taxon>Pleurodelinae</taxon>
        <taxon>Pleurodeles</taxon>
    </lineage>
</organism>
<gene>
    <name evidence="2" type="ORF">NDU88_000749</name>
</gene>
<evidence type="ECO:0000313" key="3">
    <source>
        <dbReference type="Proteomes" id="UP001066276"/>
    </source>
</evidence>
<dbReference type="EMBL" id="JANPWB010000001">
    <property type="protein sequence ID" value="KAJ1213110.1"/>
    <property type="molecule type" value="Genomic_DNA"/>
</dbReference>
<name>A0AAV7WGD8_PLEWA</name>
<protein>
    <submittedName>
        <fullName evidence="2">Uncharacterized protein</fullName>
    </submittedName>
</protein>
<feature type="compositionally biased region" description="Basic and acidic residues" evidence="1">
    <location>
        <begin position="100"/>
        <end position="111"/>
    </location>
</feature>
<dbReference type="Proteomes" id="UP001066276">
    <property type="component" value="Chromosome 1_1"/>
</dbReference>
<keyword evidence="3" id="KW-1185">Reference proteome</keyword>
<evidence type="ECO:0000256" key="1">
    <source>
        <dbReference type="SAM" id="MobiDB-lite"/>
    </source>
</evidence>
<evidence type="ECO:0000313" key="2">
    <source>
        <dbReference type="EMBL" id="KAJ1213110.1"/>
    </source>
</evidence>
<feature type="region of interest" description="Disordered" evidence="1">
    <location>
        <begin position="82"/>
        <end position="149"/>
    </location>
</feature>
<dbReference type="AlphaFoldDB" id="A0AAV7WGD8"/>
<reference evidence="2" key="1">
    <citation type="journal article" date="2022" name="bioRxiv">
        <title>Sequencing and chromosome-scale assembly of the giantPleurodeles waltlgenome.</title>
        <authorList>
            <person name="Brown T."/>
            <person name="Elewa A."/>
            <person name="Iarovenko S."/>
            <person name="Subramanian E."/>
            <person name="Araus A.J."/>
            <person name="Petzold A."/>
            <person name="Susuki M."/>
            <person name="Suzuki K.-i.T."/>
            <person name="Hayashi T."/>
            <person name="Toyoda A."/>
            <person name="Oliveira C."/>
            <person name="Osipova E."/>
            <person name="Leigh N.D."/>
            <person name="Simon A."/>
            <person name="Yun M.H."/>
        </authorList>
    </citation>
    <scope>NUCLEOTIDE SEQUENCE</scope>
    <source>
        <strain evidence="2">20211129_DDA</strain>
        <tissue evidence="2">Liver</tissue>
    </source>
</reference>
<sequence length="149" mass="16976">MGEQDNEEPDEWLLTLSNWKKHYMLNNDPKKNDLSKLHQALFAGIFFNDYWEGEDRGSRDQSTLEGVDKSVWLLEPESCRPQTIDSNVAAGDEPMVADEDGPRNKQKKDAMLLEADDYSDEIPASFDREGGRSTHPTSGLKTAPVNWRF</sequence>
<comment type="caution">
    <text evidence="2">The sequence shown here is derived from an EMBL/GenBank/DDBJ whole genome shotgun (WGS) entry which is preliminary data.</text>
</comment>